<dbReference type="SUPFAM" id="SSF52499">
    <property type="entry name" value="Isochorismatase-like hydrolases"/>
    <property type="match status" value="1"/>
</dbReference>
<gene>
    <name evidence="10" type="ORF">DWG24_11070</name>
</gene>
<reference evidence="10 11" key="1">
    <citation type="submission" date="2018-11" db="EMBL/GenBank/DDBJ databases">
        <title>Complete genome sequence of Dickeya zeae strain CE1 infecting Canna edulis Ker-Gawl. in China.</title>
        <authorList>
            <person name="Zhang J."/>
            <person name="Lin B."/>
            <person name="Shen H."/>
            <person name="Jiang S."/>
            <person name="Pu X."/>
            <person name="Sun D."/>
        </authorList>
    </citation>
    <scope>NUCLEOTIDE SEQUENCE [LARGE SCALE GENOMIC DNA]</scope>
    <source>
        <strain evidence="10 11">CE1</strain>
    </source>
</reference>
<evidence type="ECO:0000256" key="7">
    <source>
        <dbReference type="ARBA" id="ARBA00043224"/>
    </source>
</evidence>
<accession>A0AAE6YZ24</accession>
<dbReference type="GO" id="GO:0046872">
    <property type="term" value="F:metal ion binding"/>
    <property type="evidence" value="ECO:0007669"/>
    <property type="project" value="UniProtKB-KW"/>
</dbReference>
<comment type="pathway">
    <text evidence="5">Cofactor biosynthesis; nicotinate biosynthesis; nicotinate from nicotinamide: step 1/1.</text>
</comment>
<dbReference type="Gene3D" id="3.40.50.850">
    <property type="entry name" value="Isochorismatase-like"/>
    <property type="match status" value="1"/>
</dbReference>
<keyword evidence="2" id="KW-0662">Pyridine nucleotide biosynthesis</keyword>
<evidence type="ECO:0000256" key="3">
    <source>
        <dbReference type="ARBA" id="ARBA00022723"/>
    </source>
</evidence>
<feature type="domain" description="Isochorismatase-like" evidence="9">
    <location>
        <begin position="4"/>
        <end position="205"/>
    </location>
</feature>
<evidence type="ECO:0000256" key="4">
    <source>
        <dbReference type="ARBA" id="ARBA00022801"/>
    </source>
</evidence>
<name>A0AAE6YZ24_9GAMM</name>
<dbReference type="PANTHER" id="PTHR11080:SF2">
    <property type="entry name" value="LD05707P"/>
    <property type="match status" value="1"/>
</dbReference>
<dbReference type="PANTHER" id="PTHR11080">
    <property type="entry name" value="PYRAZINAMIDASE/NICOTINAMIDASE"/>
    <property type="match status" value="1"/>
</dbReference>
<dbReference type="Proteomes" id="UP000500801">
    <property type="component" value="Chromosome"/>
</dbReference>
<protein>
    <recommendedName>
        <fullName evidence="8">Nicotinamidase</fullName>
        <ecNumber evidence="6">3.5.1.19</ecNumber>
    </recommendedName>
    <alternativeName>
        <fullName evidence="7">Nicotinamide deamidase</fullName>
    </alternativeName>
</protein>
<dbReference type="GO" id="GO:0019363">
    <property type="term" value="P:pyridine nucleotide biosynthetic process"/>
    <property type="evidence" value="ECO:0007669"/>
    <property type="project" value="UniProtKB-KW"/>
</dbReference>
<dbReference type="NCBIfam" id="NF008623">
    <property type="entry name" value="PRK11609.1"/>
    <property type="match status" value="1"/>
</dbReference>
<dbReference type="RefSeq" id="WP_168362549.1">
    <property type="nucleotide sequence ID" value="NZ_CP033622.1"/>
</dbReference>
<dbReference type="AlphaFoldDB" id="A0AAE6YZ24"/>
<dbReference type="CDD" id="cd01011">
    <property type="entry name" value="nicotinamidase"/>
    <property type="match status" value="1"/>
</dbReference>
<keyword evidence="3" id="KW-0479">Metal-binding</keyword>
<organism evidence="10 11">
    <name type="scientific">Dickeya zeae</name>
    <dbReference type="NCBI Taxonomy" id="204042"/>
    <lineage>
        <taxon>Bacteria</taxon>
        <taxon>Pseudomonadati</taxon>
        <taxon>Pseudomonadota</taxon>
        <taxon>Gammaproteobacteria</taxon>
        <taxon>Enterobacterales</taxon>
        <taxon>Pectobacteriaceae</taxon>
        <taxon>Dickeya</taxon>
    </lineage>
</organism>
<evidence type="ECO:0000256" key="5">
    <source>
        <dbReference type="ARBA" id="ARBA00037900"/>
    </source>
</evidence>
<keyword evidence="4 10" id="KW-0378">Hydrolase</keyword>
<evidence type="ECO:0000256" key="1">
    <source>
        <dbReference type="ARBA" id="ARBA00006336"/>
    </source>
</evidence>
<dbReference type="InterPro" id="IPR036380">
    <property type="entry name" value="Isochorismatase-like_sf"/>
</dbReference>
<dbReference type="InterPro" id="IPR000868">
    <property type="entry name" value="Isochorismatase-like_dom"/>
</dbReference>
<dbReference type="GO" id="GO:0008936">
    <property type="term" value="F:nicotinamidase activity"/>
    <property type="evidence" value="ECO:0007669"/>
    <property type="project" value="UniProtKB-EC"/>
</dbReference>
<evidence type="ECO:0000256" key="2">
    <source>
        <dbReference type="ARBA" id="ARBA00022642"/>
    </source>
</evidence>
<evidence type="ECO:0000256" key="8">
    <source>
        <dbReference type="ARBA" id="ARBA00072277"/>
    </source>
</evidence>
<dbReference type="EC" id="3.5.1.19" evidence="6"/>
<evidence type="ECO:0000259" key="9">
    <source>
        <dbReference type="Pfam" id="PF00857"/>
    </source>
</evidence>
<evidence type="ECO:0000256" key="6">
    <source>
        <dbReference type="ARBA" id="ARBA00039017"/>
    </source>
</evidence>
<dbReference type="Pfam" id="PF00857">
    <property type="entry name" value="Isochorismatase"/>
    <property type="match status" value="1"/>
</dbReference>
<sequence length="212" mass="22960">MNRALLLVDIQNDFCAGGALAVSDGDSVVAIANQAIAACKSAGVMVVASQDWHPADHRSFAINSSTHVGEQGELDGLPQIWWPVHCVQGSPGADLHPRLNQRAIDWVVRKGMHPFIDSYSAFFDNGHRTRTDLNDWLKARNITRLTIMGLATDYCVKYTVLDALALGYQTEVLADGCRGVNLQSNDSQQAIDVMVKHGATQVDLATFIASLG</sequence>
<comment type="similarity">
    <text evidence="1">Belongs to the isochorismatase family.</text>
</comment>
<evidence type="ECO:0000313" key="11">
    <source>
        <dbReference type="Proteomes" id="UP000500801"/>
    </source>
</evidence>
<dbReference type="EMBL" id="CP033622">
    <property type="protein sequence ID" value="QIZ51266.1"/>
    <property type="molecule type" value="Genomic_DNA"/>
</dbReference>
<evidence type="ECO:0000313" key="10">
    <source>
        <dbReference type="EMBL" id="QIZ51266.1"/>
    </source>
</evidence>
<dbReference type="FunFam" id="3.40.50.850:FF:000006">
    <property type="entry name" value="Bifunctional pyrazinamidase/nicotinamidase"/>
    <property type="match status" value="1"/>
</dbReference>
<proteinExistence type="inferred from homology"/>
<dbReference type="InterPro" id="IPR052347">
    <property type="entry name" value="Isochorismatase_Nicotinamidase"/>
</dbReference>